<dbReference type="InterPro" id="IPR024567">
    <property type="entry name" value="RNase_HII/HIII_dom"/>
</dbReference>
<dbReference type="Gene3D" id="3.30.420.10">
    <property type="entry name" value="Ribonuclease H-like superfamily/Ribonuclease H"/>
    <property type="match status" value="1"/>
</dbReference>
<dbReference type="EMBL" id="AP019377">
    <property type="protein sequence ID" value="BBH93741.1"/>
    <property type="molecule type" value="Genomic_DNA"/>
</dbReference>
<dbReference type="InterPro" id="IPR001352">
    <property type="entry name" value="RNase_HII/HIII"/>
</dbReference>
<comment type="cofactor">
    <cofactor evidence="14 15">
        <name>Mn(2+)</name>
        <dbReference type="ChEBI" id="CHEBI:29035"/>
    </cofactor>
    <cofactor evidence="14 15">
        <name>Mg(2+)</name>
        <dbReference type="ChEBI" id="CHEBI:18420"/>
    </cofactor>
    <text evidence="14 15">Manganese or magnesium. Binds 1 divalent metal ion per monomer in the absence of substrate. May bind a second metal ion after substrate binding.</text>
</comment>
<evidence type="ECO:0000256" key="6">
    <source>
        <dbReference type="ARBA" id="ARBA00012180"/>
    </source>
</evidence>
<feature type="domain" description="RNase H type-2" evidence="18">
    <location>
        <begin position="17"/>
        <end position="227"/>
    </location>
</feature>
<comment type="cofactor">
    <cofactor evidence="2">
        <name>Mg(2+)</name>
        <dbReference type="ChEBI" id="CHEBI:18420"/>
    </cofactor>
</comment>
<evidence type="ECO:0000256" key="13">
    <source>
        <dbReference type="ARBA" id="ARBA00023211"/>
    </source>
</evidence>
<comment type="subcellular location">
    <subcellularLocation>
        <location evidence="4 14">Cytoplasm</location>
    </subcellularLocation>
</comment>
<dbReference type="EC" id="3.1.26.4" evidence="6 14"/>
<dbReference type="InterPro" id="IPR022898">
    <property type="entry name" value="RNase_HII"/>
</dbReference>
<evidence type="ECO:0000256" key="16">
    <source>
        <dbReference type="RuleBase" id="RU003515"/>
    </source>
</evidence>
<dbReference type="GO" id="GO:0003723">
    <property type="term" value="F:RNA binding"/>
    <property type="evidence" value="ECO:0007669"/>
    <property type="project" value="UniProtKB-UniRule"/>
</dbReference>
<evidence type="ECO:0000256" key="7">
    <source>
        <dbReference type="ARBA" id="ARBA00019179"/>
    </source>
</evidence>
<dbReference type="HAMAP" id="MF_00052_B">
    <property type="entry name" value="RNase_HII_B"/>
    <property type="match status" value="1"/>
</dbReference>
<evidence type="ECO:0000256" key="12">
    <source>
        <dbReference type="ARBA" id="ARBA00022801"/>
    </source>
</evidence>
<keyword evidence="10 14" id="KW-0479">Metal-binding</keyword>
<dbReference type="NCBIfam" id="NF000595">
    <property type="entry name" value="PRK00015.1-3"/>
    <property type="match status" value="1"/>
</dbReference>
<dbReference type="AlphaFoldDB" id="A0A455T380"/>
<dbReference type="CDD" id="cd07182">
    <property type="entry name" value="RNase_HII_bacteria_HII_like"/>
    <property type="match status" value="1"/>
</dbReference>
<dbReference type="NCBIfam" id="NF000594">
    <property type="entry name" value="PRK00015.1-1"/>
    <property type="match status" value="1"/>
</dbReference>
<dbReference type="Pfam" id="PF01351">
    <property type="entry name" value="RNase_HII"/>
    <property type="match status" value="1"/>
</dbReference>
<dbReference type="PANTHER" id="PTHR10954:SF18">
    <property type="entry name" value="RIBONUCLEASE HII"/>
    <property type="match status" value="1"/>
</dbReference>
<reference evidence="19" key="1">
    <citation type="submission" date="2018-12" db="EMBL/GenBank/DDBJ databases">
        <title>Novel natural products biosynthetic potential of the class Ktedonobacteria.</title>
        <authorList>
            <person name="Zheng Y."/>
            <person name="Saitou A."/>
            <person name="Wang C.M."/>
            <person name="Toyoda A."/>
            <person name="Minakuchi Y."/>
            <person name="Sekiguchi Y."/>
            <person name="Ueda K."/>
            <person name="Takano H."/>
            <person name="Sakai Y."/>
            <person name="Yokota A."/>
            <person name="Yabe S."/>
        </authorList>
    </citation>
    <scope>NUCLEOTIDE SEQUENCE</scope>
    <source>
        <strain evidence="19">A3-2</strain>
    </source>
</reference>
<comment type="catalytic activity">
    <reaction evidence="1 14 15 16">
        <text>Endonucleolytic cleavage to 5'-phosphomonoester.</text>
        <dbReference type="EC" id="3.1.26.4"/>
    </reaction>
</comment>
<dbReference type="InterPro" id="IPR036397">
    <property type="entry name" value="RNaseH_sf"/>
</dbReference>
<gene>
    <name evidence="14 19" type="primary">rnhB</name>
    <name evidence="19" type="ORF">KTA_19400</name>
</gene>
<sequence length="255" mass="27726">MEPTLEEELALLAQGYRFVAGLDEAGRGCLAGPVVAAAVILPVERLARLTIAASEAESDQDAAALMLCTRLRDSKQMTPAQRERMYAVIQQQALALGVGIAPVELIDERNILEATRWAMREALAQLSLQPEALLLDALTLPGLPLPQRALIKGDARCLSIAAASVIAKVTRDRLMERLHEEFPVYGFDRHKGYGTEAHLAALRRYGVSPHHRRSFAPVRELVAGLFSTLPEAAEGSLPPASTSWESVEQEDDAQS</sequence>
<dbReference type="GO" id="GO:0032299">
    <property type="term" value="C:ribonuclease H2 complex"/>
    <property type="evidence" value="ECO:0007669"/>
    <property type="project" value="TreeGrafter"/>
</dbReference>
<evidence type="ECO:0000259" key="18">
    <source>
        <dbReference type="PROSITE" id="PS51975"/>
    </source>
</evidence>
<comment type="function">
    <text evidence="3 14 16">Endonuclease that specifically degrades the RNA of RNA-DNA hybrids.</text>
</comment>
<keyword evidence="8 14" id="KW-0963">Cytoplasm</keyword>
<feature type="binding site" evidence="14 15">
    <location>
        <position position="24"/>
    </location>
    <ligand>
        <name>a divalent metal cation</name>
        <dbReference type="ChEBI" id="CHEBI:60240"/>
    </ligand>
</feature>
<evidence type="ECO:0000256" key="5">
    <source>
        <dbReference type="ARBA" id="ARBA00007383"/>
    </source>
</evidence>
<organism evidence="19">
    <name type="scientific">Thermogemmatispora argillosa</name>
    <dbReference type="NCBI Taxonomy" id="2045280"/>
    <lineage>
        <taxon>Bacteria</taxon>
        <taxon>Bacillati</taxon>
        <taxon>Chloroflexota</taxon>
        <taxon>Ktedonobacteria</taxon>
        <taxon>Thermogemmatisporales</taxon>
        <taxon>Thermogemmatisporaceae</taxon>
        <taxon>Thermogemmatispora</taxon>
    </lineage>
</organism>
<keyword evidence="9 14" id="KW-0540">Nuclease</keyword>
<evidence type="ECO:0000256" key="17">
    <source>
        <dbReference type="SAM" id="MobiDB-lite"/>
    </source>
</evidence>
<evidence type="ECO:0000313" key="19">
    <source>
        <dbReference type="EMBL" id="BBH93741.1"/>
    </source>
</evidence>
<evidence type="ECO:0000256" key="14">
    <source>
        <dbReference type="HAMAP-Rule" id="MF_00052"/>
    </source>
</evidence>
<feature type="region of interest" description="Disordered" evidence="17">
    <location>
        <begin position="232"/>
        <end position="255"/>
    </location>
</feature>
<keyword evidence="13 14" id="KW-0464">Manganese</keyword>
<evidence type="ECO:0000256" key="15">
    <source>
        <dbReference type="PROSITE-ProRule" id="PRU01319"/>
    </source>
</evidence>
<evidence type="ECO:0000256" key="9">
    <source>
        <dbReference type="ARBA" id="ARBA00022722"/>
    </source>
</evidence>
<evidence type="ECO:0000256" key="1">
    <source>
        <dbReference type="ARBA" id="ARBA00000077"/>
    </source>
</evidence>
<dbReference type="PROSITE" id="PS51975">
    <property type="entry name" value="RNASE_H_2"/>
    <property type="match status" value="1"/>
</dbReference>
<evidence type="ECO:0000256" key="4">
    <source>
        <dbReference type="ARBA" id="ARBA00004496"/>
    </source>
</evidence>
<dbReference type="SUPFAM" id="SSF53098">
    <property type="entry name" value="Ribonuclease H-like"/>
    <property type="match status" value="1"/>
</dbReference>
<dbReference type="PANTHER" id="PTHR10954">
    <property type="entry name" value="RIBONUCLEASE H2 SUBUNIT A"/>
    <property type="match status" value="1"/>
</dbReference>
<dbReference type="GO" id="GO:0006298">
    <property type="term" value="P:mismatch repair"/>
    <property type="evidence" value="ECO:0007669"/>
    <property type="project" value="TreeGrafter"/>
</dbReference>
<keyword evidence="12 14" id="KW-0378">Hydrolase</keyword>
<comment type="similarity">
    <text evidence="5 14 16">Belongs to the RNase HII family.</text>
</comment>
<keyword evidence="11 14" id="KW-0255">Endonuclease</keyword>
<evidence type="ECO:0000256" key="2">
    <source>
        <dbReference type="ARBA" id="ARBA00001946"/>
    </source>
</evidence>
<feature type="binding site" evidence="14 15">
    <location>
        <position position="136"/>
    </location>
    <ligand>
        <name>a divalent metal cation</name>
        <dbReference type="ChEBI" id="CHEBI:60240"/>
    </ligand>
</feature>
<feature type="binding site" evidence="14 15">
    <location>
        <position position="23"/>
    </location>
    <ligand>
        <name>a divalent metal cation</name>
        <dbReference type="ChEBI" id="CHEBI:60240"/>
    </ligand>
</feature>
<protein>
    <recommendedName>
        <fullName evidence="7 14">Ribonuclease HII</fullName>
        <shortName evidence="14">RNase HII</shortName>
        <ecNumber evidence="6 14">3.1.26.4</ecNumber>
    </recommendedName>
</protein>
<evidence type="ECO:0000256" key="11">
    <source>
        <dbReference type="ARBA" id="ARBA00022759"/>
    </source>
</evidence>
<evidence type="ECO:0000256" key="8">
    <source>
        <dbReference type="ARBA" id="ARBA00022490"/>
    </source>
</evidence>
<dbReference type="GO" id="GO:0043137">
    <property type="term" value="P:DNA replication, removal of RNA primer"/>
    <property type="evidence" value="ECO:0007669"/>
    <property type="project" value="TreeGrafter"/>
</dbReference>
<accession>A0A455T380</accession>
<evidence type="ECO:0000256" key="3">
    <source>
        <dbReference type="ARBA" id="ARBA00004065"/>
    </source>
</evidence>
<proteinExistence type="inferred from homology"/>
<dbReference type="GO" id="GO:0030145">
    <property type="term" value="F:manganese ion binding"/>
    <property type="evidence" value="ECO:0007669"/>
    <property type="project" value="UniProtKB-UniRule"/>
</dbReference>
<name>A0A455T380_9CHLR</name>
<dbReference type="GO" id="GO:0004523">
    <property type="term" value="F:RNA-DNA hybrid ribonuclease activity"/>
    <property type="evidence" value="ECO:0007669"/>
    <property type="project" value="UniProtKB-UniRule"/>
</dbReference>
<dbReference type="GO" id="GO:0005737">
    <property type="term" value="C:cytoplasm"/>
    <property type="evidence" value="ECO:0007669"/>
    <property type="project" value="UniProtKB-SubCell"/>
</dbReference>
<dbReference type="InterPro" id="IPR012337">
    <property type="entry name" value="RNaseH-like_sf"/>
</dbReference>
<evidence type="ECO:0000256" key="10">
    <source>
        <dbReference type="ARBA" id="ARBA00022723"/>
    </source>
</evidence>